<keyword evidence="2" id="KW-0812">Transmembrane</keyword>
<organism evidence="4 5">
    <name type="scientific">Nonomuraea maheshkhaliensis</name>
    <dbReference type="NCBI Taxonomy" id="419590"/>
    <lineage>
        <taxon>Bacteria</taxon>
        <taxon>Bacillati</taxon>
        <taxon>Actinomycetota</taxon>
        <taxon>Actinomycetes</taxon>
        <taxon>Streptosporangiales</taxon>
        <taxon>Streptosporangiaceae</taxon>
        <taxon>Nonomuraea</taxon>
    </lineage>
</organism>
<dbReference type="PANTHER" id="PTHR30590">
    <property type="entry name" value="INNER MEMBRANE PROTEIN"/>
    <property type="match status" value="1"/>
</dbReference>
<dbReference type="RefSeq" id="WP_346103247.1">
    <property type="nucleotide sequence ID" value="NZ_BAAAMU010000010.1"/>
</dbReference>
<feature type="region of interest" description="Disordered" evidence="1">
    <location>
        <begin position="1"/>
        <end position="50"/>
    </location>
</feature>
<evidence type="ECO:0000256" key="2">
    <source>
        <dbReference type="SAM" id="Phobius"/>
    </source>
</evidence>
<dbReference type="Proteomes" id="UP001500064">
    <property type="component" value="Unassembled WGS sequence"/>
</dbReference>
<feature type="transmembrane region" description="Helical" evidence="2">
    <location>
        <begin position="220"/>
        <end position="240"/>
    </location>
</feature>
<sequence>MPHEELPWESPPEEPAGHRLPHNRPTVSSDPPQTPARASGRPRTTTPSSSRPRIIALDVLRGFALCEILLANIQLMATGTSAVVVQPMGDWDPWLGLPIFSLLFGIGFALLLDSATRRVPRPRLVLLRRLGALLAVGLVHMLLWPGEILTDYAVVGMLVLLPSTWLPRWAMACLAAALIPAALIFGGGGPLLIAGLFLLGSALVRYGVIERIERSTRGPILLGLLFAAGLASALWVQAGMRAVSATTYLPSVSSLADLLLVGVYVCVVLILLRTPLRPALRFLFAPLGQMALTNYLTSTLLVLAAGHILGLPIGQSLTTAYWTAAAILTTQWLFCTLWLRRYRQGPIEWLWRWATWTHRPPLSRAKPS</sequence>
<proteinExistence type="predicted"/>
<dbReference type="Pfam" id="PF04235">
    <property type="entry name" value="DUF418"/>
    <property type="match status" value="1"/>
</dbReference>
<dbReference type="PANTHER" id="PTHR30590:SF2">
    <property type="entry name" value="INNER MEMBRANE PROTEIN"/>
    <property type="match status" value="1"/>
</dbReference>
<evidence type="ECO:0000256" key="1">
    <source>
        <dbReference type="SAM" id="MobiDB-lite"/>
    </source>
</evidence>
<feature type="domain" description="DUF418" evidence="3">
    <location>
        <begin position="204"/>
        <end position="357"/>
    </location>
</feature>
<feature type="compositionally biased region" description="Low complexity" evidence="1">
    <location>
        <begin position="35"/>
        <end position="50"/>
    </location>
</feature>
<reference evidence="4 5" key="1">
    <citation type="journal article" date="2019" name="Int. J. Syst. Evol. Microbiol.">
        <title>The Global Catalogue of Microorganisms (GCM) 10K type strain sequencing project: providing services to taxonomists for standard genome sequencing and annotation.</title>
        <authorList>
            <consortium name="The Broad Institute Genomics Platform"/>
            <consortium name="The Broad Institute Genome Sequencing Center for Infectious Disease"/>
            <person name="Wu L."/>
            <person name="Ma J."/>
        </authorList>
    </citation>
    <scope>NUCLEOTIDE SEQUENCE [LARGE SCALE GENOMIC DNA]</scope>
    <source>
        <strain evidence="4 5">JCM 13929</strain>
    </source>
</reference>
<protein>
    <recommendedName>
        <fullName evidence="3">DUF418 domain-containing protein</fullName>
    </recommendedName>
</protein>
<accession>A0ABN2EYV2</accession>
<dbReference type="EMBL" id="BAAAMU010000010">
    <property type="protein sequence ID" value="GAA1622799.1"/>
    <property type="molecule type" value="Genomic_DNA"/>
</dbReference>
<feature type="transmembrane region" description="Helical" evidence="2">
    <location>
        <begin position="319"/>
        <end position="339"/>
    </location>
</feature>
<feature type="transmembrane region" description="Helical" evidence="2">
    <location>
        <begin position="93"/>
        <end position="112"/>
    </location>
</feature>
<feature type="transmembrane region" description="Helical" evidence="2">
    <location>
        <begin position="252"/>
        <end position="272"/>
    </location>
</feature>
<evidence type="ECO:0000313" key="4">
    <source>
        <dbReference type="EMBL" id="GAA1622799.1"/>
    </source>
</evidence>
<keyword evidence="2" id="KW-0472">Membrane</keyword>
<keyword evidence="2" id="KW-1133">Transmembrane helix</keyword>
<feature type="transmembrane region" description="Helical" evidence="2">
    <location>
        <begin position="166"/>
        <end position="199"/>
    </location>
</feature>
<name>A0ABN2EYV2_9ACTN</name>
<evidence type="ECO:0000313" key="5">
    <source>
        <dbReference type="Proteomes" id="UP001500064"/>
    </source>
</evidence>
<gene>
    <name evidence="4" type="ORF">GCM10009733_019310</name>
</gene>
<feature type="transmembrane region" description="Helical" evidence="2">
    <location>
        <begin position="292"/>
        <end position="313"/>
    </location>
</feature>
<feature type="transmembrane region" description="Helical" evidence="2">
    <location>
        <begin position="124"/>
        <end position="146"/>
    </location>
</feature>
<dbReference type="InterPro" id="IPR007349">
    <property type="entry name" value="DUF418"/>
</dbReference>
<keyword evidence="5" id="KW-1185">Reference proteome</keyword>
<dbReference type="InterPro" id="IPR052529">
    <property type="entry name" value="Bact_Transport_Assoc"/>
</dbReference>
<evidence type="ECO:0000259" key="3">
    <source>
        <dbReference type="Pfam" id="PF04235"/>
    </source>
</evidence>
<comment type="caution">
    <text evidence="4">The sequence shown here is derived from an EMBL/GenBank/DDBJ whole genome shotgun (WGS) entry which is preliminary data.</text>
</comment>